<dbReference type="InterPro" id="IPR036259">
    <property type="entry name" value="MFS_trans_sf"/>
</dbReference>
<feature type="non-terminal residue" evidence="2">
    <location>
        <position position="1"/>
    </location>
</feature>
<feature type="non-terminal residue" evidence="2">
    <location>
        <position position="84"/>
    </location>
</feature>
<comment type="caution">
    <text evidence="2">The sequence shown here is derived from an EMBL/GenBank/DDBJ whole genome shotgun (WGS) entry which is preliminary data.</text>
</comment>
<accession>A0A317YM25</accession>
<dbReference type="AlphaFoldDB" id="A0A317YM25"/>
<keyword evidence="1" id="KW-0812">Transmembrane</keyword>
<evidence type="ECO:0000256" key="1">
    <source>
        <dbReference type="SAM" id="Phobius"/>
    </source>
</evidence>
<gene>
    <name evidence="2" type="ORF">DD902_13840</name>
</gene>
<proteinExistence type="predicted"/>
<keyword evidence="1" id="KW-1133">Transmembrane helix</keyword>
<dbReference type="EMBL" id="QEIT01000332">
    <property type="protein sequence ID" value="PWZ71173.1"/>
    <property type="molecule type" value="Genomic_DNA"/>
</dbReference>
<evidence type="ECO:0000313" key="2">
    <source>
        <dbReference type="EMBL" id="PWZ71173.1"/>
    </source>
</evidence>
<sequence>VVMDEQTSTIMLATVYAIRMVGIALGLIPVMTHTMNQLKPEMNAHGSSMTNTVQQIAGSIGTAALITILSHASKNFSPTMSEYN</sequence>
<protein>
    <submittedName>
        <fullName evidence="2">Drug:proton antiporter</fullName>
    </submittedName>
</protein>
<keyword evidence="1" id="KW-0472">Membrane</keyword>
<name>A0A317YM25_STAPS</name>
<evidence type="ECO:0000313" key="3">
    <source>
        <dbReference type="Proteomes" id="UP000246800"/>
    </source>
</evidence>
<organism evidence="2 3">
    <name type="scientific">Staphylococcus pseudintermedius</name>
    <dbReference type="NCBI Taxonomy" id="283734"/>
    <lineage>
        <taxon>Bacteria</taxon>
        <taxon>Bacillati</taxon>
        <taxon>Bacillota</taxon>
        <taxon>Bacilli</taxon>
        <taxon>Bacillales</taxon>
        <taxon>Staphylococcaceae</taxon>
        <taxon>Staphylococcus</taxon>
        <taxon>Staphylococcus intermedius group</taxon>
    </lineage>
</organism>
<dbReference type="SUPFAM" id="SSF103473">
    <property type="entry name" value="MFS general substrate transporter"/>
    <property type="match status" value="1"/>
</dbReference>
<feature type="transmembrane region" description="Helical" evidence="1">
    <location>
        <begin position="12"/>
        <end position="32"/>
    </location>
</feature>
<dbReference type="Proteomes" id="UP000246800">
    <property type="component" value="Unassembled WGS sequence"/>
</dbReference>
<reference evidence="2 3" key="1">
    <citation type="journal article" date="2018" name="Vet. Microbiol.">
        <title>Clonal diversity and geographic distribution of methicillin-resistant Staphylococcus pseudintermedius from Australian animals: Discovery of novel sequence types.</title>
        <authorList>
            <person name="Worthing K.A."/>
            <person name="Abraham S."/>
            <person name="Coombs G.W."/>
            <person name="Pang S."/>
            <person name="Saputra S."/>
            <person name="Jordan D."/>
            <person name="Trott D.J."/>
            <person name="Norris J.M."/>
        </authorList>
    </citation>
    <scope>NUCLEOTIDE SEQUENCE [LARGE SCALE GENOMIC DNA]</scope>
    <source>
        <strain evidence="2 3">ST525 1</strain>
    </source>
</reference>